<evidence type="ECO:0000313" key="3">
    <source>
        <dbReference type="Proteomes" id="UP000663292"/>
    </source>
</evidence>
<dbReference type="AlphaFoldDB" id="A0A897NSC3"/>
<keyword evidence="2" id="KW-0808">Transferase</keyword>
<feature type="domain" description="N-acetyltransferase" evidence="1">
    <location>
        <begin position="2"/>
        <end position="169"/>
    </location>
</feature>
<dbReference type="SUPFAM" id="SSF55729">
    <property type="entry name" value="Acyl-CoA N-acyltransferases (Nat)"/>
    <property type="match status" value="1"/>
</dbReference>
<proteinExistence type="predicted"/>
<dbReference type="PROSITE" id="PS51186">
    <property type="entry name" value="GNAT"/>
    <property type="match status" value="1"/>
</dbReference>
<dbReference type="RefSeq" id="WP_229122310.1">
    <property type="nucleotide sequence ID" value="NZ_CP064791.1"/>
</dbReference>
<dbReference type="GeneID" id="68857468"/>
<name>A0A897NSC3_9EURY</name>
<evidence type="ECO:0000259" key="1">
    <source>
        <dbReference type="PROSITE" id="PS51186"/>
    </source>
</evidence>
<accession>A0A897NSC3</accession>
<keyword evidence="3" id="KW-1185">Reference proteome</keyword>
<dbReference type="EMBL" id="CP064791">
    <property type="protein sequence ID" value="QSG14375.1"/>
    <property type="molecule type" value="Genomic_DNA"/>
</dbReference>
<organism evidence="2 3">
    <name type="scientific">Halapricum desulfuricans</name>
    <dbReference type="NCBI Taxonomy" id="2841257"/>
    <lineage>
        <taxon>Archaea</taxon>
        <taxon>Methanobacteriati</taxon>
        <taxon>Methanobacteriota</taxon>
        <taxon>Stenosarchaea group</taxon>
        <taxon>Halobacteria</taxon>
        <taxon>Halobacteriales</taxon>
        <taxon>Haloarculaceae</taxon>
        <taxon>Halapricum</taxon>
    </lineage>
</organism>
<reference evidence="2 3" key="1">
    <citation type="submission" date="2020-11" db="EMBL/GenBank/DDBJ databases">
        <title>Carbohydrate-dependent, anaerobic sulfur respiration: A novel catabolism in halophilic archaea.</title>
        <authorList>
            <person name="Sorokin D.Y."/>
            <person name="Messina E."/>
            <person name="Smedile F."/>
            <person name="La Cono V."/>
            <person name="Hallsworth J.E."/>
            <person name="Yakimov M.M."/>
        </authorList>
    </citation>
    <scope>NUCLEOTIDE SEQUENCE [LARGE SCALE GENOMIC DNA]</scope>
    <source>
        <strain evidence="2 3">HSR-Est</strain>
    </source>
</reference>
<protein>
    <submittedName>
        <fullName evidence="2">Acetyltransferase, GNAT superfamily</fullName>
    </submittedName>
</protein>
<dbReference type="GO" id="GO:0016747">
    <property type="term" value="F:acyltransferase activity, transferring groups other than amino-acyl groups"/>
    <property type="evidence" value="ECO:0007669"/>
    <property type="project" value="InterPro"/>
</dbReference>
<dbReference type="InterPro" id="IPR016181">
    <property type="entry name" value="Acyl_CoA_acyltransferase"/>
</dbReference>
<dbReference type="Gene3D" id="3.40.630.30">
    <property type="match status" value="1"/>
</dbReference>
<sequence>MVDIEPAATAASDAIRSVLTAAFDDDTEAELVEVLREEGALRPDCSLVARDGTVVGYVAVSNAELPVAPGVDIAVLGPIGVVPDRQGEGIGTDLMRTAMRCCVQTGCDAVVLEGDPSFYERFGFESAAAFGLDSDLDPADGTFQVWPCKPGSLSGVEGTVRHPIPFHAL</sequence>
<dbReference type="CDD" id="cd04301">
    <property type="entry name" value="NAT_SF"/>
    <property type="match status" value="1"/>
</dbReference>
<dbReference type="InterPro" id="IPR000182">
    <property type="entry name" value="GNAT_dom"/>
</dbReference>
<gene>
    <name evidence="2" type="ORF">HSEST_0831</name>
</gene>
<dbReference type="Pfam" id="PF00583">
    <property type="entry name" value="Acetyltransf_1"/>
    <property type="match status" value="1"/>
</dbReference>
<evidence type="ECO:0000313" key="2">
    <source>
        <dbReference type="EMBL" id="QSG14375.1"/>
    </source>
</evidence>
<dbReference type="Proteomes" id="UP000663292">
    <property type="component" value="Chromosome"/>
</dbReference>